<proteinExistence type="predicted"/>
<dbReference type="AlphaFoldDB" id="A0A1I5MST2"/>
<evidence type="ECO:0000313" key="2">
    <source>
        <dbReference type="Proteomes" id="UP000199236"/>
    </source>
</evidence>
<dbReference type="STRING" id="655353.SAMN04488056_1234"/>
<accession>A0A1I5MST2</accession>
<name>A0A1I5MST2_9HYPH</name>
<keyword evidence="2" id="KW-1185">Reference proteome</keyword>
<gene>
    <name evidence="1" type="ORF">SAMN04488056_1234</name>
</gene>
<sequence length="68" mass="7470">MRLLLACLLLNVVAACQTTGDPDCGGLSPIIPHKQNIASLPDDLVRQILANNETGRKNCGWKRNDERK</sequence>
<evidence type="ECO:0000313" key="1">
    <source>
        <dbReference type="EMBL" id="SFP12036.1"/>
    </source>
</evidence>
<organism evidence="1 2">
    <name type="scientific">Cohaesibacter marisflavi</name>
    <dbReference type="NCBI Taxonomy" id="655353"/>
    <lineage>
        <taxon>Bacteria</taxon>
        <taxon>Pseudomonadati</taxon>
        <taxon>Pseudomonadota</taxon>
        <taxon>Alphaproteobacteria</taxon>
        <taxon>Hyphomicrobiales</taxon>
        <taxon>Cohaesibacteraceae</taxon>
    </lineage>
</organism>
<reference evidence="1 2" key="1">
    <citation type="submission" date="2016-10" db="EMBL/GenBank/DDBJ databases">
        <authorList>
            <person name="de Groot N.N."/>
        </authorList>
    </citation>
    <scope>NUCLEOTIDE SEQUENCE [LARGE SCALE GENOMIC DNA]</scope>
    <source>
        <strain evidence="1 2">CGMCC 1.9157</strain>
    </source>
</reference>
<dbReference type="Proteomes" id="UP000199236">
    <property type="component" value="Unassembled WGS sequence"/>
</dbReference>
<dbReference type="PROSITE" id="PS51257">
    <property type="entry name" value="PROKAR_LIPOPROTEIN"/>
    <property type="match status" value="1"/>
</dbReference>
<protein>
    <submittedName>
        <fullName evidence="1">Uncharacterized protein</fullName>
    </submittedName>
</protein>
<dbReference type="EMBL" id="FOVR01000023">
    <property type="protein sequence ID" value="SFP12036.1"/>
    <property type="molecule type" value="Genomic_DNA"/>
</dbReference>
<dbReference type="OrthoDB" id="7307658at2"/>